<proteinExistence type="predicted"/>
<feature type="non-terminal residue" evidence="1">
    <location>
        <position position="94"/>
    </location>
</feature>
<name>A0A382XAJ0_9ZZZZ</name>
<protein>
    <submittedName>
        <fullName evidence="1">Uncharacterized protein</fullName>
    </submittedName>
</protein>
<organism evidence="1">
    <name type="scientific">marine metagenome</name>
    <dbReference type="NCBI Taxonomy" id="408172"/>
    <lineage>
        <taxon>unclassified sequences</taxon>
        <taxon>metagenomes</taxon>
        <taxon>ecological metagenomes</taxon>
    </lineage>
</organism>
<feature type="non-terminal residue" evidence="1">
    <location>
        <position position="1"/>
    </location>
</feature>
<accession>A0A382XAJ0</accession>
<sequence>VKNKITSSILFVVPLFIFGQTIDNFDAEPEAGYWNYNISENADSTLSFVNESYVTDPVSEGAGAMQLDYSAHNIEAWGGYAKIFHMLGGGDDEP</sequence>
<reference evidence="1" key="1">
    <citation type="submission" date="2018-05" db="EMBL/GenBank/DDBJ databases">
        <authorList>
            <person name="Lanie J.A."/>
            <person name="Ng W.-L."/>
            <person name="Kazmierczak K.M."/>
            <person name="Andrzejewski T.M."/>
            <person name="Davidsen T.M."/>
            <person name="Wayne K.J."/>
            <person name="Tettelin H."/>
            <person name="Glass J.I."/>
            <person name="Rusch D."/>
            <person name="Podicherti R."/>
            <person name="Tsui H.-C.T."/>
            <person name="Winkler M.E."/>
        </authorList>
    </citation>
    <scope>NUCLEOTIDE SEQUENCE</scope>
</reference>
<gene>
    <name evidence="1" type="ORF">METZ01_LOCUS421050</name>
</gene>
<dbReference type="EMBL" id="UINC01166313">
    <property type="protein sequence ID" value="SVD68196.1"/>
    <property type="molecule type" value="Genomic_DNA"/>
</dbReference>
<dbReference type="AlphaFoldDB" id="A0A382XAJ0"/>
<evidence type="ECO:0000313" key="1">
    <source>
        <dbReference type="EMBL" id="SVD68196.1"/>
    </source>
</evidence>